<dbReference type="Proteomes" id="UP000679179">
    <property type="component" value="Unassembled WGS sequence"/>
</dbReference>
<sequence length="83" mass="9258">MNSYKNSLIIKGMVITENNVEKDTIRAEYSFSLLKFSAKIDIVAPVGIACIKIKVFITIDLSLNKVDTKYNVIGTTKSFIKTP</sequence>
<dbReference type="EMBL" id="BOPZ01000017">
    <property type="protein sequence ID" value="GIM29439.1"/>
    <property type="molecule type" value="Genomic_DNA"/>
</dbReference>
<protein>
    <submittedName>
        <fullName evidence="1">Uncharacterized protein</fullName>
    </submittedName>
</protein>
<evidence type="ECO:0000313" key="1">
    <source>
        <dbReference type="EMBL" id="GIM29439.1"/>
    </source>
</evidence>
<accession>A0A919S059</accession>
<proteinExistence type="predicted"/>
<organism evidence="1 2">
    <name type="scientific">Clostridium polyendosporum</name>
    <dbReference type="NCBI Taxonomy" id="69208"/>
    <lineage>
        <taxon>Bacteria</taxon>
        <taxon>Bacillati</taxon>
        <taxon>Bacillota</taxon>
        <taxon>Clostridia</taxon>
        <taxon>Eubacteriales</taxon>
        <taxon>Clostridiaceae</taxon>
        <taxon>Clostridium</taxon>
    </lineage>
</organism>
<reference evidence="1" key="1">
    <citation type="submission" date="2021-03" db="EMBL/GenBank/DDBJ databases">
        <title>Taxonomic study of Clostridium polyendosporum from meadow-gley soil under rice.</title>
        <authorList>
            <person name="Kobayashi H."/>
            <person name="Tanizawa Y."/>
            <person name="Yagura M."/>
        </authorList>
    </citation>
    <scope>NUCLEOTIDE SEQUENCE</scope>
    <source>
        <strain evidence="1">JCM 30710</strain>
    </source>
</reference>
<dbReference type="AlphaFoldDB" id="A0A919S059"/>
<comment type="caution">
    <text evidence="1">The sequence shown here is derived from an EMBL/GenBank/DDBJ whole genome shotgun (WGS) entry which is preliminary data.</text>
</comment>
<keyword evidence="2" id="KW-1185">Reference proteome</keyword>
<evidence type="ECO:0000313" key="2">
    <source>
        <dbReference type="Proteomes" id="UP000679179"/>
    </source>
</evidence>
<name>A0A919S059_9CLOT</name>
<gene>
    <name evidence="1" type="ORF">CPJCM30710_21050</name>
</gene>